<name>A0A0L0NUG8_CANAR</name>
<dbReference type="VEuPathDB" id="FungiDB:CJI96_0005119"/>
<evidence type="ECO:0000313" key="1">
    <source>
        <dbReference type="EMBL" id="KND97827.1"/>
    </source>
</evidence>
<reference evidence="2" key="1">
    <citation type="journal article" date="2015" name="BMC Genomics">
        <title>Draft genome of a commonly misdiagnosed multidrug resistant pathogen Candida auris.</title>
        <authorList>
            <person name="Chatterjee S."/>
            <person name="Alampalli S.V."/>
            <person name="Nageshan R.K."/>
            <person name="Chettiar S.T."/>
            <person name="Joshi S."/>
            <person name="Tatu U.S."/>
        </authorList>
    </citation>
    <scope>NUCLEOTIDE SEQUENCE [LARGE SCALE GENOMIC DNA]</scope>
    <source>
        <strain evidence="2">6684</strain>
    </source>
</reference>
<protein>
    <submittedName>
        <fullName evidence="1">Uncharacterized protein</fullName>
    </submittedName>
</protein>
<dbReference type="Pfam" id="PF17242">
    <property type="entry name" value="DUF5315"/>
    <property type="match status" value="1"/>
</dbReference>
<gene>
    <name evidence="1" type="ORF">QG37_06244</name>
</gene>
<comment type="caution">
    <text evidence="1">The sequence shown here is derived from an EMBL/GenBank/DDBJ whole genome shotgun (WGS) entry which is preliminary data.</text>
</comment>
<dbReference type="EMBL" id="LGST01000041">
    <property type="protein sequence ID" value="KND97827.1"/>
    <property type="molecule type" value="Genomic_DNA"/>
</dbReference>
<organism evidence="1 2">
    <name type="scientific">Candidozyma auris</name>
    <name type="common">Yeast</name>
    <name type="synonym">Candida auris</name>
    <dbReference type="NCBI Taxonomy" id="498019"/>
    <lineage>
        <taxon>Eukaryota</taxon>
        <taxon>Fungi</taxon>
        <taxon>Dikarya</taxon>
        <taxon>Ascomycota</taxon>
        <taxon>Saccharomycotina</taxon>
        <taxon>Pichiomycetes</taxon>
        <taxon>Metschnikowiaceae</taxon>
        <taxon>Candidozyma</taxon>
    </lineage>
</organism>
<dbReference type="VEuPathDB" id="FungiDB:B9J08_002565"/>
<dbReference type="VEuPathDB" id="FungiDB:QG37_06244"/>
<accession>A0A0L0NUG8</accession>
<dbReference type="VEuPathDB" id="FungiDB:CJJ07_003056"/>
<dbReference type="AlphaFoldDB" id="A0A0L0NUG8"/>
<dbReference type="VEuPathDB" id="FungiDB:CJI97_002110"/>
<dbReference type="VEuPathDB" id="FungiDB:CJJ09_005659"/>
<evidence type="ECO:0000313" key="2">
    <source>
        <dbReference type="Proteomes" id="UP000037122"/>
    </source>
</evidence>
<dbReference type="Proteomes" id="UP000037122">
    <property type="component" value="Unassembled WGS sequence"/>
</dbReference>
<proteinExistence type="predicted"/>
<sequence length="205" mass="24071">MSKHGFHDSVSLMTSFANSQRQKPYRNITRSDTNTTDMALMVDTQSLRTIDQLSTARPSVTMLDKLWTQIDVLDDVKRMAQDVRERGTFLNEEFGQKLVEMKEAQQRLLDVMNRHQELSEKSRQSMKEQLEQGPIERMEEEAIRKDNEEKQKKMHDFFFGDDQEYGAEESKDFDELNGYVDDVRNLLAQIAESMARFDDTTKDLW</sequence>